<name>A7RIY1_NEMVE</name>
<evidence type="ECO:0000256" key="1">
    <source>
        <dbReference type="ARBA" id="ARBA00023157"/>
    </source>
</evidence>
<dbReference type="Gene3D" id="3.10.100.10">
    <property type="entry name" value="Mannose-Binding Protein A, subunit A"/>
    <property type="match status" value="1"/>
</dbReference>
<dbReference type="InterPro" id="IPR050111">
    <property type="entry name" value="C-type_lectin/snaclec_domain"/>
</dbReference>
<protein>
    <recommendedName>
        <fullName evidence="2">C-type lectin domain-containing protein</fullName>
    </recommendedName>
</protein>
<sequence>MTWSEAELYCKEAEFGHLLSIVDPEESEFITERIKQIRQVIGLRGFWIGATDMFQVGRFRWMDKKPMKYTKWLSGEPTSYSAKPKREREACVTIHTNPHWGTWSDENCILKKPFICKNEK</sequence>
<dbReference type="Proteomes" id="UP000001593">
    <property type="component" value="Unassembled WGS sequence"/>
</dbReference>
<organism evidence="3 4">
    <name type="scientific">Nematostella vectensis</name>
    <name type="common">Starlet sea anemone</name>
    <dbReference type="NCBI Taxonomy" id="45351"/>
    <lineage>
        <taxon>Eukaryota</taxon>
        <taxon>Metazoa</taxon>
        <taxon>Cnidaria</taxon>
        <taxon>Anthozoa</taxon>
        <taxon>Hexacorallia</taxon>
        <taxon>Actiniaria</taxon>
        <taxon>Edwardsiidae</taxon>
        <taxon>Nematostella</taxon>
    </lineage>
</organism>
<dbReference type="InterPro" id="IPR016187">
    <property type="entry name" value="CTDL_fold"/>
</dbReference>
<evidence type="ECO:0000259" key="2">
    <source>
        <dbReference type="PROSITE" id="PS50041"/>
    </source>
</evidence>
<dbReference type="EMBL" id="DS469513">
    <property type="protein sequence ID" value="EDO48589.1"/>
    <property type="molecule type" value="Genomic_DNA"/>
</dbReference>
<dbReference type="SUPFAM" id="SSF56436">
    <property type="entry name" value="C-type lectin-like"/>
    <property type="match status" value="1"/>
</dbReference>
<dbReference type="AlphaFoldDB" id="A7RIY1"/>
<dbReference type="Pfam" id="PF00059">
    <property type="entry name" value="Lectin_C"/>
    <property type="match status" value="1"/>
</dbReference>
<dbReference type="PROSITE" id="PS00615">
    <property type="entry name" value="C_TYPE_LECTIN_1"/>
    <property type="match status" value="1"/>
</dbReference>
<dbReference type="PhylomeDB" id="A7RIY1"/>
<feature type="domain" description="C-type lectin" evidence="2">
    <location>
        <begin position="1"/>
        <end position="117"/>
    </location>
</feature>
<dbReference type="PRINTS" id="PR01504">
    <property type="entry name" value="PNCREATITSAP"/>
</dbReference>
<dbReference type="InterPro" id="IPR016186">
    <property type="entry name" value="C-type_lectin-like/link_sf"/>
</dbReference>
<dbReference type="KEGG" id="nve:5520834"/>
<dbReference type="InterPro" id="IPR018378">
    <property type="entry name" value="C-type_lectin_CS"/>
</dbReference>
<accession>A7RIY1</accession>
<reference evidence="3 4" key="1">
    <citation type="journal article" date="2007" name="Science">
        <title>Sea anemone genome reveals ancestral eumetazoan gene repertoire and genomic organization.</title>
        <authorList>
            <person name="Putnam N.H."/>
            <person name="Srivastava M."/>
            <person name="Hellsten U."/>
            <person name="Dirks B."/>
            <person name="Chapman J."/>
            <person name="Salamov A."/>
            <person name="Terry A."/>
            <person name="Shapiro H."/>
            <person name="Lindquist E."/>
            <person name="Kapitonov V.V."/>
            <person name="Jurka J."/>
            <person name="Genikhovich G."/>
            <person name="Grigoriev I.V."/>
            <person name="Lucas S.M."/>
            <person name="Steele R.E."/>
            <person name="Finnerty J.R."/>
            <person name="Technau U."/>
            <person name="Martindale M.Q."/>
            <person name="Rokhsar D.S."/>
        </authorList>
    </citation>
    <scope>NUCLEOTIDE SEQUENCE [LARGE SCALE GENOMIC DNA]</scope>
    <source>
        <strain evidence="4">CH2 X CH6</strain>
    </source>
</reference>
<dbReference type="CDD" id="cd00037">
    <property type="entry name" value="CLECT"/>
    <property type="match status" value="1"/>
</dbReference>
<keyword evidence="1" id="KW-1015">Disulfide bond</keyword>
<keyword evidence="4" id="KW-1185">Reference proteome</keyword>
<dbReference type="InterPro" id="IPR001304">
    <property type="entry name" value="C-type_lectin-like"/>
</dbReference>
<dbReference type="HOGENOM" id="CLU_049894_10_3_1"/>
<dbReference type="SMART" id="SM00034">
    <property type="entry name" value="CLECT"/>
    <property type="match status" value="1"/>
</dbReference>
<proteinExistence type="predicted"/>
<dbReference type="PANTHER" id="PTHR22803">
    <property type="entry name" value="MANNOSE, PHOSPHOLIPASE, LECTIN RECEPTOR RELATED"/>
    <property type="match status" value="1"/>
</dbReference>
<evidence type="ECO:0000313" key="3">
    <source>
        <dbReference type="EMBL" id="EDO48589.1"/>
    </source>
</evidence>
<gene>
    <name evidence="3" type="ORF">NEMVEDRAFT_v1g83478</name>
</gene>
<dbReference type="FunFam" id="3.10.100.10:FF:000209">
    <property type="match status" value="1"/>
</dbReference>
<dbReference type="InParanoid" id="A7RIY1"/>
<dbReference type="PROSITE" id="PS50041">
    <property type="entry name" value="C_TYPE_LECTIN_2"/>
    <property type="match status" value="1"/>
</dbReference>
<evidence type="ECO:0000313" key="4">
    <source>
        <dbReference type="Proteomes" id="UP000001593"/>
    </source>
</evidence>
<dbReference type="GO" id="GO:0038023">
    <property type="term" value="F:signaling receptor activity"/>
    <property type="evidence" value="ECO:0000318"/>
    <property type="project" value="GO_Central"/>
</dbReference>